<organism evidence="1 2">
    <name type="scientific">Amycolatopsis nalaikhensis</name>
    <dbReference type="NCBI Taxonomy" id="715472"/>
    <lineage>
        <taxon>Bacteria</taxon>
        <taxon>Bacillati</taxon>
        <taxon>Actinomycetota</taxon>
        <taxon>Actinomycetes</taxon>
        <taxon>Pseudonocardiales</taxon>
        <taxon>Pseudonocardiaceae</taxon>
        <taxon>Amycolatopsis</taxon>
    </lineage>
</organism>
<accession>A0ABY8XVV8</accession>
<dbReference type="RefSeq" id="WP_285457398.1">
    <property type="nucleotide sequence ID" value="NZ_CP127173.1"/>
</dbReference>
<evidence type="ECO:0000313" key="1">
    <source>
        <dbReference type="EMBL" id="WIV59840.1"/>
    </source>
</evidence>
<dbReference type="EMBL" id="CP127173">
    <property type="protein sequence ID" value="WIV59840.1"/>
    <property type="molecule type" value="Genomic_DNA"/>
</dbReference>
<protein>
    <submittedName>
        <fullName evidence="1">Uncharacterized protein</fullName>
    </submittedName>
</protein>
<evidence type="ECO:0000313" key="2">
    <source>
        <dbReference type="Proteomes" id="UP001227101"/>
    </source>
</evidence>
<dbReference type="Proteomes" id="UP001227101">
    <property type="component" value="Chromosome"/>
</dbReference>
<keyword evidence="2" id="KW-1185">Reference proteome</keyword>
<reference evidence="1 2" key="1">
    <citation type="submission" date="2023-06" db="EMBL/GenBank/DDBJ databases">
        <authorList>
            <person name="Oyuntsetseg B."/>
            <person name="Kim S.B."/>
        </authorList>
    </citation>
    <scope>NUCLEOTIDE SEQUENCE [LARGE SCALE GENOMIC DNA]</scope>
    <source>
        <strain evidence="1 2">2-2</strain>
    </source>
</reference>
<proteinExistence type="predicted"/>
<name>A0ABY8XVV8_9PSEU</name>
<sequence length="113" mass="12558">MSTEAPGPPQRRFDCEDVADEIGAPHRVHTAQDVVGTLLRGNWAIFAHEWADPDGIDPEHWRDVVEAAAEAAGVDVEFVVIPRRSLTVVFNRAAPPTFDQVRASIEVIERFRS</sequence>
<gene>
    <name evidence="1" type="ORF">QP939_15110</name>
</gene>